<dbReference type="Proteomes" id="UP000230821">
    <property type="component" value="Unassembled WGS sequence"/>
</dbReference>
<dbReference type="InterPro" id="IPR003742">
    <property type="entry name" value="RlmH-like"/>
</dbReference>
<proteinExistence type="inferred from homology"/>
<comment type="function">
    <text evidence="5">Specifically methylates the pseudouridine at position 1915 (m3Psi1915) in 23S rRNA.</text>
</comment>
<reference evidence="6 7" key="1">
    <citation type="submission" date="2017-10" db="EMBL/GenBank/DDBJ databases">
        <title>Novel microbial diversity and functional potential in the marine mammal oral microbiome.</title>
        <authorList>
            <person name="Dudek N.K."/>
            <person name="Sun C.L."/>
            <person name="Burstein D."/>
            <person name="Kantor R.S."/>
            <person name="Aliaga Goltsman D.S."/>
            <person name="Bik E.M."/>
            <person name="Thomas B.C."/>
            <person name="Banfield J.F."/>
            <person name="Relman D.A."/>
        </authorList>
    </citation>
    <scope>NUCLEOTIDE SEQUENCE [LARGE SCALE GENOMIC DNA]</scope>
    <source>
        <strain evidence="6">DOLJORAL78_47_16</strain>
    </source>
</reference>
<dbReference type="PANTHER" id="PTHR33603">
    <property type="entry name" value="METHYLTRANSFERASE"/>
    <property type="match status" value="1"/>
</dbReference>
<evidence type="ECO:0000256" key="5">
    <source>
        <dbReference type="HAMAP-Rule" id="MF_00658"/>
    </source>
</evidence>
<dbReference type="CDD" id="cd18081">
    <property type="entry name" value="RlmH-like"/>
    <property type="match status" value="1"/>
</dbReference>
<comment type="caution">
    <text evidence="6">The sequence shown here is derived from an EMBL/GenBank/DDBJ whole genome shotgun (WGS) entry which is preliminary data.</text>
</comment>
<name>A0A2G6KC26_9BACT</name>
<dbReference type="InterPro" id="IPR029028">
    <property type="entry name" value="Alpha/beta_knot_MTases"/>
</dbReference>
<comment type="catalytic activity">
    <reaction evidence="5">
        <text>pseudouridine(1915) in 23S rRNA + S-adenosyl-L-methionine = N(3)-methylpseudouridine(1915) in 23S rRNA + S-adenosyl-L-homocysteine + H(+)</text>
        <dbReference type="Rhea" id="RHEA:42752"/>
        <dbReference type="Rhea" id="RHEA-COMP:10221"/>
        <dbReference type="Rhea" id="RHEA-COMP:10222"/>
        <dbReference type="ChEBI" id="CHEBI:15378"/>
        <dbReference type="ChEBI" id="CHEBI:57856"/>
        <dbReference type="ChEBI" id="CHEBI:59789"/>
        <dbReference type="ChEBI" id="CHEBI:65314"/>
        <dbReference type="ChEBI" id="CHEBI:74486"/>
        <dbReference type="EC" id="2.1.1.177"/>
    </reaction>
</comment>
<keyword evidence="1 5" id="KW-0489">Methyltransferase</keyword>
<dbReference type="EMBL" id="PDSK01000102">
    <property type="protein sequence ID" value="PIE33221.1"/>
    <property type="molecule type" value="Genomic_DNA"/>
</dbReference>
<dbReference type="EC" id="2.1.1.177" evidence="5"/>
<gene>
    <name evidence="5" type="primary">rlmH</name>
    <name evidence="6" type="ORF">CSA56_12940</name>
</gene>
<dbReference type="PANTHER" id="PTHR33603:SF1">
    <property type="entry name" value="RIBOSOMAL RNA LARGE SUBUNIT METHYLTRANSFERASE H"/>
    <property type="match status" value="1"/>
</dbReference>
<keyword evidence="2 5" id="KW-0808">Transferase</keyword>
<accession>A0A2G6KC26</accession>
<dbReference type="SUPFAM" id="SSF75217">
    <property type="entry name" value="alpha/beta knot"/>
    <property type="match status" value="1"/>
</dbReference>
<evidence type="ECO:0000256" key="3">
    <source>
        <dbReference type="ARBA" id="ARBA00022691"/>
    </source>
</evidence>
<keyword evidence="3 5" id="KW-0949">S-adenosyl-L-methionine</keyword>
<comment type="similarity">
    <text evidence="4 5">Belongs to the RNA methyltransferase RlmH family.</text>
</comment>
<feature type="binding site" evidence="5">
    <location>
        <begin position="125"/>
        <end position="130"/>
    </location>
    <ligand>
        <name>S-adenosyl-L-methionine</name>
        <dbReference type="ChEBI" id="CHEBI:59789"/>
    </ligand>
</feature>
<organism evidence="6 7">
    <name type="scientific">candidate division KSB3 bacterium</name>
    <dbReference type="NCBI Taxonomy" id="2044937"/>
    <lineage>
        <taxon>Bacteria</taxon>
        <taxon>candidate division KSB3</taxon>
    </lineage>
</organism>
<keyword evidence="5" id="KW-0698">rRNA processing</keyword>
<evidence type="ECO:0000256" key="4">
    <source>
        <dbReference type="ARBA" id="ARBA00038303"/>
    </source>
</evidence>
<evidence type="ECO:0000313" key="7">
    <source>
        <dbReference type="Proteomes" id="UP000230821"/>
    </source>
</evidence>
<protein>
    <recommendedName>
        <fullName evidence="5">Ribosomal RNA large subunit methyltransferase H</fullName>
        <ecNumber evidence="5">2.1.1.177</ecNumber>
    </recommendedName>
    <alternativeName>
        <fullName evidence="5">23S rRNA (pseudouridine1915-N3)-methyltransferase</fullName>
    </alternativeName>
    <alternativeName>
        <fullName evidence="5">23S rRNA m3Psi1915 methyltransferase</fullName>
    </alternativeName>
    <alternativeName>
        <fullName evidence="5">rRNA (pseudouridine-N3-)-methyltransferase RlmH</fullName>
    </alternativeName>
</protein>
<sequence>MVIKLVCVGKLKDADLQNALDDYLKRIRHYTTIEYTEIKAEKRRKTERDEAVKQRECEHITKHLTSQDVVVALDEHGSQYSSSEFAHYLSQHQLRGDVKRLTFVTGGATGFSQDFLKRADNVLSLSRMTFPHQLCRLIFVEQVYRACTILAGESYHKA</sequence>
<evidence type="ECO:0000256" key="1">
    <source>
        <dbReference type="ARBA" id="ARBA00022603"/>
    </source>
</evidence>
<keyword evidence="5" id="KW-0963">Cytoplasm</keyword>
<dbReference type="PIRSF" id="PIRSF004505">
    <property type="entry name" value="MT_bac"/>
    <property type="match status" value="1"/>
</dbReference>
<dbReference type="HAMAP" id="MF_00658">
    <property type="entry name" value="23SrRNA_methyltr_H"/>
    <property type="match status" value="1"/>
</dbReference>
<evidence type="ECO:0000313" key="6">
    <source>
        <dbReference type="EMBL" id="PIE33221.1"/>
    </source>
</evidence>
<dbReference type="InterPro" id="IPR029026">
    <property type="entry name" value="tRNA_m1G_MTases_N"/>
</dbReference>
<evidence type="ECO:0000256" key="2">
    <source>
        <dbReference type="ARBA" id="ARBA00022679"/>
    </source>
</evidence>
<dbReference type="Gene3D" id="3.40.1280.10">
    <property type="match status" value="1"/>
</dbReference>
<comment type="subunit">
    <text evidence="5">Homodimer.</text>
</comment>
<dbReference type="AlphaFoldDB" id="A0A2G6KC26"/>
<comment type="subcellular location">
    <subcellularLocation>
        <location evidence="5">Cytoplasm</location>
    </subcellularLocation>
</comment>
<feature type="binding site" evidence="5">
    <location>
        <position position="73"/>
    </location>
    <ligand>
        <name>S-adenosyl-L-methionine</name>
        <dbReference type="ChEBI" id="CHEBI:59789"/>
    </ligand>
</feature>
<feature type="binding site" evidence="5">
    <location>
        <position position="106"/>
    </location>
    <ligand>
        <name>S-adenosyl-L-methionine</name>
        <dbReference type="ChEBI" id="CHEBI:59789"/>
    </ligand>
</feature>
<dbReference type="Pfam" id="PF02590">
    <property type="entry name" value="SPOUT_MTase"/>
    <property type="match status" value="1"/>
</dbReference>
<dbReference type="GO" id="GO:0070038">
    <property type="term" value="F:rRNA (pseudouridine-N3-)-methyltransferase activity"/>
    <property type="evidence" value="ECO:0007669"/>
    <property type="project" value="UniProtKB-UniRule"/>
</dbReference>
<dbReference type="GO" id="GO:0005737">
    <property type="term" value="C:cytoplasm"/>
    <property type="evidence" value="ECO:0007669"/>
    <property type="project" value="UniProtKB-SubCell"/>
</dbReference>